<evidence type="ECO:0000313" key="3">
    <source>
        <dbReference type="Proteomes" id="UP001595912"/>
    </source>
</evidence>
<name>A0ABV9VWJ5_9ACTN</name>
<organism evidence="2 3">
    <name type="scientific">Dactylosporangium cerinum</name>
    <dbReference type="NCBI Taxonomy" id="1434730"/>
    <lineage>
        <taxon>Bacteria</taxon>
        <taxon>Bacillati</taxon>
        <taxon>Actinomycetota</taxon>
        <taxon>Actinomycetes</taxon>
        <taxon>Micromonosporales</taxon>
        <taxon>Micromonosporaceae</taxon>
        <taxon>Dactylosporangium</taxon>
    </lineage>
</organism>
<dbReference type="InterPro" id="IPR014757">
    <property type="entry name" value="Tscrpt_reg_IclR_C"/>
</dbReference>
<dbReference type="RefSeq" id="WP_380117000.1">
    <property type="nucleotide sequence ID" value="NZ_JBHSIU010000023.1"/>
</dbReference>
<gene>
    <name evidence="2" type="ORF">ACFPIJ_21695</name>
</gene>
<dbReference type="Pfam" id="PF01614">
    <property type="entry name" value="IclR_C"/>
    <property type="match status" value="1"/>
</dbReference>
<evidence type="ECO:0000259" key="1">
    <source>
        <dbReference type="PROSITE" id="PS51078"/>
    </source>
</evidence>
<sequence>MECAYGSNRADDVRRPWPTVIHNAGFLATASGRLVLADRPELLEALRSRSLPRLTRYTATGWGHLARSVDAARGDRLAVENEQSLLGYNCLAAGVYGRDGTLVGAVGVVGRTGAFVAERLRRPVREAAAQLSLIMAAAPPDPGGR</sequence>
<dbReference type="Gene3D" id="3.30.450.40">
    <property type="match status" value="1"/>
</dbReference>
<protein>
    <submittedName>
        <fullName evidence="2">IclR family transcriptional regulator C-terminal domain-containing protein</fullName>
    </submittedName>
</protein>
<dbReference type="SUPFAM" id="SSF55781">
    <property type="entry name" value="GAF domain-like"/>
    <property type="match status" value="1"/>
</dbReference>
<proteinExistence type="predicted"/>
<feature type="domain" description="IclR-ED" evidence="1">
    <location>
        <begin position="1"/>
        <end position="137"/>
    </location>
</feature>
<comment type="caution">
    <text evidence="2">The sequence shown here is derived from an EMBL/GenBank/DDBJ whole genome shotgun (WGS) entry which is preliminary data.</text>
</comment>
<dbReference type="EMBL" id="JBHSIU010000023">
    <property type="protein sequence ID" value="MFC5000442.1"/>
    <property type="molecule type" value="Genomic_DNA"/>
</dbReference>
<reference evidence="3" key="1">
    <citation type="journal article" date="2019" name="Int. J. Syst. Evol. Microbiol.">
        <title>The Global Catalogue of Microorganisms (GCM) 10K type strain sequencing project: providing services to taxonomists for standard genome sequencing and annotation.</title>
        <authorList>
            <consortium name="The Broad Institute Genomics Platform"/>
            <consortium name="The Broad Institute Genome Sequencing Center for Infectious Disease"/>
            <person name="Wu L."/>
            <person name="Ma J."/>
        </authorList>
    </citation>
    <scope>NUCLEOTIDE SEQUENCE [LARGE SCALE GENOMIC DNA]</scope>
    <source>
        <strain evidence="3">CGMCC 4.7152</strain>
    </source>
</reference>
<dbReference type="InterPro" id="IPR029016">
    <property type="entry name" value="GAF-like_dom_sf"/>
</dbReference>
<accession>A0ABV9VWJ5</accession>
<evidence type="ECO:0000313" key="2">
    <source>
        <dbReference type="EMBL" id="MFC5000442.1"/>
    </source>
</evidence>
<dbReference type="Proteomes" id="UP001595912">
    <property type="component" value="Unassembled WGS sequence"/>
</dbReference>
<keyword evidence="3" id="KW-1185">Reference proteome</keyword>
<dbReference type="PROSITE" id="PS51078">
    <property type="entry name" value="ICLR_ED"/>
    <property type="match status" value="1"/>
</dbReference>